<proteinExistence type="predicted"/>
<dbReference type="PANTHER" id="PTHR28249:SF1">
    <property type="entry name" value="SPORULATION-SPECIFIC PROTEIN SPO7"/>
    <property type="match status" value="1"/>
</dbReference>
<feature type="transmembrane region" description="Helical" evidence="2">
    <location>
        <begin position="133"/>
        <end position="153"/>
    </location>
</feature>
<dbReference type="EMBL" id="LT598483">
    <property type="protein sequence ID" value="SCU78848.1"/>
    <property type="molecule type" value="Genomic_DNA"/>
</dbReference>
<dbReference type="AlphaFoldDB" id="A0A1G4IQ21"/>
<dbReference type="PANTHER" id="PTHR28249">
    <property type="entry name" value="SPORULATION-SPECIFIC PROTEIN SPO7"/>
    <property type="match status" value="1"/>
</dbReference>
<feature type="compositionally biased region" description="Basic residues" evidence="1">
    <location>
        <begin position="57"/>
        <end position="67"/>
    </location>
</feature>
<dbReference type="Pfam" id="PF03907">
    <property type="entry name" value="Spo7"/>
    <property type="match status" value="1"/>
</dbReference>
<feature type="region of interest" description="Disordered" evidence="1">
    <location>
        <begin position="52"/>
        <end position="103"/>
    </location>
</feature>
<dbReference type="GO" id="GO:0019888">
    <property type="term" value="F:protein phosphatase regulator activity"/>
    <property type="evidence" value="ECO:0007669"/>
    <property type="project" value="InterPro"/>
</dbReference>
<reference evidence="4" key="1">
    <citation type="submission" date="2016-03" db="EMBL/GenBank/DDBJ databases">
        <authorList>
            <person name="Devillers Hugo."/>
        </authorList>
    </citation>
    <scope>NUCLEOTIDE SEQUENCE [LARGE SCALE GENOMIC DNA]</scope>
</reference>
<feature type="compositionally biased region" description="Low complexity" evidence="1">
    <location>
        <begin position="68"/>
        <end position="85"/>
    </location>
</feature>
<keyword evidence="2" id="KW-1133">Transmembrane helix</keyword>
<keyword evidence="2" id="KW-0472">Membrane</keyword>
<accession>A0A1G4IQ21</accession>
<dbReference type="GO" id="GO:0006998">
    <property type="term" value="P:nuclear envelope organization"/>
    <property type="evidence" value="ECO:0007669"/>
    <property type="project" value="TreeGrafter"/>
</dbReference>
<evidence type="ECO:0000256" key="1">
    <source>
        <dbReference type="SAM" id="MobiDB-lite"/>
    </source>
</evidence>
<feature type="transmembrane region" description="Helical" evidence="2">
    <location>
        <begin position="165"/>
        <end position="186"/>
    </location>
</feature>
<evidence type="ECO:0000313" key="3">
    <source>
        <dbReference type="EMBL" id="SCU78848.1"/>
    </source>
</evidence>
<dbReference type="GO" id="GO:0004721">
    <property type="term" value="F:phosphoprotein phosphatase activity"/>
    <property type="evidence" value="ECO:0007669"/>
    <property type="project" value="TreeGrafter"/>
</dbReference>
<dbReference type="InterPro" id="IPR005605">
    <property type="entry name" value="Spo7"/>
</dbReference>
<gene>
    <name evidence="3" type="ORF">LAME_0A06084G</name>
</gene>
<keyword evidence="4" id="KW-1185">Reference proteome</keyword>
<evidence type="ECO:0000313" key="4">
    <source>
        <dbReference type="Proteomes" id="UP000191144"/>
    </source>
</evidence>
<dbReference type="OrthoDB" id="5599171at2759"/>
<dbReference type="Proteomes" id="UP000191144">
    <property type="component" value="Chromosome A"/>
</dbReference>
<feature type="region of interest" description="Disordered" evidence="1">
    <location>
        <begin position="1"/>
        <end position="35"/>
    </location>
</feature>
<sequence length="320" mass="35877">MDQSGELSVGISENGPKLASKTGSNVVTAEDAVSEQKGFPVVKIEQFAEFADQTPLKGRRRPIKTPHRSGTPSQPGSGPGTATTTTRRRRSSSRSSSKNLKSSTEISPASMIFRNLLILEDDLRRQARQQKALKWQFTLFLALLLGLAAAAFYELFFSQEPVRGLYKVALQFALIFILVTVVLFHLSGEYRRTIVIPRKFFASTNKGIRQFNVKLVKVRSSLADLSIDLVRWLCRTAASVNLAMARKFLPARMAEKSGTIRFWDAVALRSQPRIGAIDVKLVLNPRAFSAEVREGWEIYRDEFWAREGARRRKQVNETGS</sequence>
<name>A0A1G4IQ21_9SACH</name>
<evidence type="ECO:0000256" key="2">
    <source>
        <dbReference type="SAM" id="Phobius"/>
    </source>
</evidence>
<keyword evidence="2" id="KW-0812">Transmembrane</keyword>
<dbReference type="GO" id="GO:0071595">
    <property type="term" value="C:Nem1-Spo7 phosphatase complex"/>
    <property type="evidence" value="ECO:0007669"/>
    <property type="project" value="TreeGrafter"/>
</dbReference>
<protein>
    <submittedName>
        <fullName evidence="3">LAME_0A06084g1_1</fullName>
    </submittedName>
</protein>
<organism evidence="3 4">
    <name type="scientific">Lachancea meyersii CBS 8951</name>
    <dbReference type="NCBI Taxonomy" id="1266667"/>
    <lineage>
        <taxon>Eukaryota</taxon>
        <taxon>Fungi</taxon>
        <taxon>Dikarya</taxon>
        <taxon>Ascomycota</taxon>
        <taxon>Saccharomycotina</taxon>
        <taxon>Saccharomycetes</taxon>
        <taxon>Saccharomycetales</taxon>
        <taxon>Saccharomycetaceae</taxon>
        <taxon>Lachancea</taxon>
    </lineage>
</organism>